<keyword evidence="3" id="KW-1185">Reference proteome</keyword>
<dbReference type="VEuPathDB" id="FungiDB:H310_09413"/>
<feature type="coiled-coil region" evidence="1">
    <location>
        <begin position="348"/>
        <end position="379"/>
    </location>
</feature>
<name>A0A418AYG8_9STRA</name>
<gene>
    <name evidence="2" type="ORF">DYB32_004142</name>
</gene>
<sequence length="515" mass="57724">MDRANKVYQKELKRFLDFLGRADELNDPNFAEATLLDVTPEDIRRYFNLKAFGTIAPTPESLPTHARANSLKHHFTVLCQMRWSKNISEERDAPHQIVLASMDDRLCPLMCLAVYMETMVDPPDGDCFLYGNGNDGHRIVRSLVGVALDHCDFRKLVAGNLGTHSIRKGAAAYCAKCGVSKDHIELRGRWRCHKKQGDTYIDIERSFADAQVAARLCGPYGAARYTLVENTWCNPSYLANIVAPNCARAFSNEIAQLLAIPLMYAAVQSTSTFDSEYPLLPEPLQQSILNSIRLAANIDVDSDVPQFVEKVAILPSGFGGDLRLVDMRGEMAELGGQATSTTTVMAALLSQSTEINALKRRIEEMHSQHQAELASLQTTMRSRLERLHSTIKRIAVQPVVRSVRTPTDHGAPGVLSRPTARLEKRPRDHFELWKEYEFGNGGVKPAKLFDKKERGKAKFFFCFRLKFWVLVEGMLKRGHTSGTAIDAIYLKYGRSKSVTALLTLLRHGKPQPNEF</sequence>
<dbReference type="AlphaFoldDB" id="A0A418AYG8"/>
<dbReference type="EMBL" id="QUSY01000286">
    <property type="protein sequence ID" value="RHY30673.1"/>
    <property type="molecule type" value="Genomic_DNA"/>
</dbReference>
<proteinExistence type="predicted"/>
<comment type="caution">
    <text evidence="2">The sequence shown here is derived from an EMBL/GenBank/DDBJ whole genome shotgun (WGS) entry which is preliminary data.</text>
</comment>
<protein>
    <submittedName>
        <fullName evidence="2">Uncharacterized protein</fullName>
    </submittedName>
</protein>
<keyword evidence="1" id="KW-0175">Coiled coil</keyword>
<dbReference type="Proteomes" id="UP000285060">
    <property type="component" value="Unassembled WGS sequence"/>
</dbReference>
<accession>A0A418AYG8</accession>
<organism evidence="2 3">
    <name type="scientific">Aphanomyces invadans</name>
    <dbReference type="NCBI Taxonomy" id="157072"/>
    <lineage>
        <taxon>Eukaryota</taxon>
        <taxon>Sar</taxon>
        <taxon>Stramenopiles</taxon>
        <taxon>Oomycota</taxon>
        <taxon>Saprolegniomycetes</taxon>
        <taxon>Saprolegniales</taxon>
        <taxon>Verrucalvaceae</taxon>
        <taxon>Aphanomyces</taxon>
    </lineage>
</organism>
<evidence type="ECO:0000313" key="3">
    <source>
        <dbReference type="Proteomes" id="UP000285060"/>
    </source>
</evidence>
<reference evidence="2 3" key="1">
    <citation type="submission" date="2018-08" db="EMBL/GenBank/DDBJ databases">
        <title>Aphanomyces genome sequencing and annotation.</title>
        <authorList>
            <person name="Minardi D."/>
            <person name="Oidtmann B."/>
            <person name="Van Der Giezen M."/>
            <person name="Studholme D.J."/>
        </authorList>
    </citation>
    <scope>NUCLEOTIDE SEQUENCE [LARGE SCALE GENOMIC DNA]</scope>
    <source>
        <strain evidence="2 3">NJM0002</strain>
    </source>
</reference>
<evidence type="ECO:0000313" key="2">
    <source>
        <dbReference type="EMBL" id="RHY30673.1"/>
    </source>
</evidence>
<evidence type="ECO:0000256" key="1">
    <source>
        <dbReference type="SAM" id="Coils"/>
    </source>
</evidence>
<dbReference type="VEuPathDB" id="FungiDB:H310_09412"/>